<dbReference type="Gene3D" id="2.60.120.920">
    <property type="match status" value="1"/>
</dbReference>
<dbReference type="STRING" id="885580.ENSFDAP00000010825"/>
<protein>
    <submittedName>
        <fullName evidence="7">Putative E3 ubiquitin-protein ligase TRIML2</fullName>
    </submittedName>
</protein>
<evidence type="ECO:0000313" key="7">
    <source>
        <dbReference type="EMBL" id="KFO35143.1"/>
    </source>
</evidence>
<dbReference type="SMART" id="SM00336">
    <property type="entry name" value="BBOX"/>
    <property type="match status" value="1"/>
</dbReference>
<dbReference type="Pfam" id="PF00622">
    <property type="entry name" value="SPRY"/>
    <property type="match status" value="1"/>
</dbReference>
<evidence type="ECO:0000259" key="6">
    <source>
        <dbReference type="PROSITE" id="PS50188"/>
    </source>
</evidence>
<evidence type="ECO:0000256" key="1">
    <source>
        <dbReference type="ARBA" id="ARBA00022771"/>
    </source>
</evidence>
<dbReference type="PROSITE" id="PS50119">
    <property type="entry name" value="ZF_BBOX"/>
    <property type="match status" value="1"/>
</dbReference>
<dbReference type="CDD" id="cd13733">
    <property type="entry name" value="SPRY_PRY_C-I_1"/>
    <property type="match status" value="1"/>
</dbReference>
<dbReference type="GO" id="GO:0008270">
    <property type="term" value="F:zinc ion binding"/>
    <property type="evidence" value="ECO:0007669"/>
    <property type="project" value="UniProtKB-KW"/>
</dbReference>
<gene>
    <name evidence="7" type="ORF">H920_03473</name>
</gene>
<evidence type="ECO:0000259" key="5">
    <source>
        <dbReference type="PROSITE" id="PS50119"/>
    </source>
</evidence>
<dbReference type="AlphaFoldDB" id="A0A091DXF1"/>
<evidence type="ECO:0000256" key="2">
    <source>
        <dbReference type="ARBA" id="ARBA00022833"/>
    </source>
</evidence>
<dbReference type="InterPro" id="IPR050143">
    <property type="entry name" value="TRIM/RBCC"/>
</dbReference>
<dbReference type="InterPro" id="IPR000315">
    <property type="entry name" value="Znf_B-box"/>
</dbReference>
<feature type="domain" description="B box-type" evidence="5">
    <location>
        <begin position="100"/>
        <end position="141"/>
    </location>
</feature>
<dbReference type="InterPro" id="IPR003877">
    <property type="entry name" value="SPRY_dom"/>
</dbReference>
<proteinExistence type="predicted"/>
<dbReference type="FunFam" id="2.60.120.920:FF:000004">
    <property type="entry name" value="Butyrophilin subfamily 1 member A1"/>
    <property type="match status" value="1"/>
</dbReference>
<feature type="domain" description="B30.2/SPRY" evidence="6">
    <location>
        <begin position="348"/>
        <end position="549"/>
    </location>
</feature>
<feature type="coiled-coil region" evidence="4">
    <location>
        <begin position="223"/>
        <end position="279"/>
    </location>
</feature>
<dbReference type="Proteomes" id="UP000028990">
    <property type="component" value="Unassembled WGS sequence"/>
</dbReference>
<keyword evidence="2" id="KW-0862">Zinc</keyword>
<dbReference type="InterPro" id="IPR003879">
    <property type="entry name" value="Butyrophylin_SPRY"/>
</dbReference>
<evidence type="ECO:0000313" key="8">
    <source>
        <dbReference type="Proteomes" id="UP000028990"/>
    </source>
</evidence>
<name>A0A091DXF1_FUKDA</name>
<dbReference type="SUPFAM" id="SSF49899">
    <property type="entry name" value="Concanavalin A-like lectins/glucanases"/>
    <property type="match status" value="1"/>
</dbReference>
<organism evidence="7 8">
    <name type="scientific">Fukomys damarensis</name>
    <name type="common">Damaraland mole rat</name>
    <name type="synonym">Cryptomys damarensis</name>
    <dbReference type="NCBI Taxonomy" id="885580"/>
    <lineage>
        <taxon>Eukaryota</taxon>
        <taxon>Metazoa</taxon>
        <taxon>Chordata</taxon>
        <taxon>Craniata</taxon>
        <taxon>Vertebrata</taxon>
        <taxon>Euteleostomi</taxon>
        <taxon>Mammalia</taxon>
        <taxon>Eutheria</taxon>
        <taxon>Euarchontoglires</taxon>
        <taxon>Glires</taxon>
        <taxon>Rodentia</taxon>
        <taxon>Hystricomorpha</taxon>
        <taxon>Bathyergidae</taxon>
        <taxon>Fukomys</taxon>
    </lineage>
</organism>
<dbReference type="Gene3D" id="3.30.160.60">
    <property type="entry name" value="Classic Zinc Finger"/>
    <property type="match status" value="1"/>
</dbReference>
<dbReference type="SUPFAM" id="SSF57845">
    <property type="entry name" value="B-box zinc-binding domain"/>
    <property type="match status" value="1"/>
</dbReference>
<keyword evidence="1 3" id="KW-0863">Zinc-finger</keyword>
<evidence type="ECO:0000256" key="4">
    <source>
        <dbReference type="SAM" id="Coils"/>
    </source>
</evidence>
<evidence type="ECO:0000256" key="3">
    <source>
        <dbReference type="PROSITE-ProRule" id="PRU00024"/>
    </source>
</evidence>
<keyword evidence="8" id="KW-1185">Reference proteome</keyword>
<dbReference type="PROSITE" id="PS50188">
    <property type="entry name" value="B302_SPRY"/>
    <property type="match status" value="1"/>
</dbReference>
<feature type="coiled-coil region" evidence="4">
    <location>
        <begin position="156"/>
        <end position="190"/>
    </location>
</feature>
<dbReference type="InterPro" id="IPR001870">
    <property type="entry name" value="B30.2/SPRY"/>
</dbReference>
<dbReference type="PRINTS" id="PR01407">
    <property type="entry name" value="BUTYPHLNCDUF"/>
</dbReference>
<dbReference type="InterPro" id="IPR043136">
    <property type="entry name" value="B30.2/SPRY_sf"/>
</dbReference>
<sequence length="549" mass="62641">MRELGVELELTAADGGCDESGRRWVWRAPELENPSGLLPDAAESGDPEVTECTCSRRGGSLSTSSCSEFRKAFCIGHKLQLGTAARMSKGCRPQVQHSVTEDAFCETHLEPLELFCDDDQVTLCSKGLRAQDHKHHTVYDLQVAAEKYRKLFQEVLNLLREKVEVAKSILADEQERMKMIQEEEQNFKEVIESEYRIRFQLLREENEMIFLRLRESKFDLNLREANENQLMRLATELEEKSQEMLQRLDSWVRENTNKLKESETEVSEHLCSLQELTTELQKKCGHPAAALLQCLDLKIPSLQTDKTCIFVIHQLPECKILLGKNARYCLERNESLLLQSLVPARITDLCLCQIKRRTKILTVHQKHITLDPNTAHPCLALSEDLRTVRFRNIQQDVPGNPGTFDFSASVLGAESFHSGKHYWEVAVAKASQWQLGVYGDYSAAKKDNVPEALPDKFLLIGSMMGPDYTFWVFPPLKRVCLQKEMRKVGVFLDYEHGHISFYNVTERSLIYNFSRLSFQGAVRPLFSLCIPNGDMNSDSLTICPPHVPS</sequence>
<keyword evidence="1 3" id="KW-0479">Metal-binding</keyword>
<reference evidence="7 8" key="1">
    <citation type="submission" date="2013-11" db="EMBL/GenBank/DDBJ databases">
        <title>The Damaraland mole rat (Fukomys damarensis) genome and evolution of African mole rats.</title>
        <authorList>
            <person name="Gladyshev V.N."/>
            <person name="Fang X."/>
        </authorList>
    </citation>
    <scope>NUCLEOTIDE SEQUENCE [LARGE SCALE GENOMIC DNA]</scope>
    <source>
        <tissue evidence="7">Liver</tissue>
    </source>
</reference>
<dbReference type="InterPro" id="IPR006574">
    <property type="entry name" value="PRY"/>
</dbReference>
<dbReference type="eggNOG" id="KOG2177">
    <property type="taxonomic scope" value="Eukaryota"/>
</dbReference>
<keyword evidence="4" id="KW-0175">Coiled coil</keyword>
<dbReference type="PANTHER" id="PTHR24103">
    <property type="entry name" value="E3 UBIQUITIN-PROTEIN LIGASE TRIM"/>
    <property type="match status" value="1"/>
</dbReference>
<dbReference type="SMART" id="SM00449">
    <property type="entry name" value="SPRY"/>
    <property type="match status" value="1"/>
</dbReference>
<accession>A0A091DXF1</accession>
<dbReference type="Pfam" id="PF13765">
    <property type="entry name" value="PRY"/>
    <property type="match status" value="1"/>
</dbReference>
<dbReference type="InterPro" id="IPR013320">
    <property type="entry name" value="ConA-like_dom_sf"/>
</dbReference>
<dbReference type="EMBL" id="KN121883">
    <property type="protein sequence ID" value="KFO35143.1"/>
    <property type="molecule type" value="Genomic_DNA"/>
</dbReference>
<dbReference type="SMART" id="SM00589">
    <property type="entry name" value="PRY"/>
    <property type="match status" value="1"/>
</dbReference>
<dbReference type="Pfam" id="PF00643">
    <property type="entry name" value="zf-B_box"/>
    <property type="match status" value="1"/>
</dbReference>